<keyword evidence="1" id="KW-1133">Transmembrane helix</keyword>
<evidence type="ECO:0000313" key="2">
    <source>
        <dbReference type="EMBL" id="CRL35847.1"/>
    </source>
</evidence>
<dbReference type="Proteomes" id="UP000465607">
    <property type="component" value="Unassembled WGS sequence"/>
</dbReference>
<feature type="transmembrane region" description="Helical" evidence="1">
    <location>
        <begin position="12"/>
        <end position="33"/>
    </location>
</feature>
<sequence length="843" mass="94760">MNFVKKHPLLTAFLIPFFICIIICIGNGVYPFGDYCLLHMDLYHQYLPFFNELWEKLRNGASLMYTWNIGLGSDFVSVFAYYLASPLNWLVVLFPKSHIIEFIELLIIFKISLSGATFFYFLKEHFVLLGKDNRYHDNTFVPAFVFSTAYALSGFVAAYSWDVMWMDVVAVAPLAIVGLEKLVRDKKPVLYYVSLALCILSNYYLSIMLCIFLVFWFAWLFFTQKGGKMAAIVRFAVYSLLAGGTAMVLIIPELIILSYSGSSGIEFPKQIEWYFNLLSEVGRMCTTASVYEGAENWPNLYAGAFSVMLLILFVLNKRINWKKKIAPVLFVLFFMASFANKQLDFIWHGLHFPDSLPGRQSYLYAFLVLTIGYATVRKWRGIRLWHVGVAVVFASALMAVSTMFAGEDVTEYYAVIISILFVALYGIMTVLLKLAARKNRELLMAITCGIAIVELAVNMAVTGLGCTGRSSYNANVDDMQKALELAKEDAADNNVPFYRVEDTGRLTKNDGTRYGYASGTQFSSLMNINVSHFYQALYMEGGKNFYCYNGATPVTSAMLSVRYMVTKSIQPQNELTTLVGKCGNHYLYRNNYTLPLGFMIDEGVIDAWKPSSSSKIYSINSLGRLLGAADDTLTLTECIQDENPGTTTLTFDHDGYYYAAYDSCSTDSLTFSHGEYETTYSKTTHRYLFDLGYVKAGDTVSVTNTDADAVRFNVYELSIAAVESAYNTLNEQTLSVDDFSDTHISGHIDVKEAGRLVLSIPSEKGWTMKVDGKDAEYEDFSDTFVGIHLDEGEHEIELYYETPGLKAGAAISAGCVGAFLLLLLFRQIVKRRSRLKFKANSDR</sequence>
<feature type="transmembrane region" description="Helical" evidence="1">
    <location>
        <begin position="412"/>
        <end position="435"/>
    </location>
</feature>
<keyword evidence="4" id="KW-1185">Reference proteome</keyword>
<dbReference type="AlphaFoldDB" id="A0A0M6WH81"/>
<feature type="transmembrane region" description="Helical" evidence="1">
    <location>
        <begin position="384"/>
        <end position="406"/>
    </location>
</feature>
<reference evidence="4" key="1">
    <citation type="submission" date="2015-05" db="EMBL/GenBank/DDBJ databases">
        <authorList>
            <consortium name="Pathogen Informatics"/>
        </authorList>
    </citation>
    <scope>NUCLEOTIDE SEQUENCE [LARGE SCALE GENOMIC DNA]</scope>
    <source>
        <strain evidence="4">T1-815</strain>
    </source>
</reference>
<dbReference type="EMBL" id="WKQV01000001">
    <property type="protein sequence ID" value="MSD25989.1"/>
    <property type="molecule type" value="Genomic_DNA"/>
</dbReference>
<protein>
    <submittedName>
        <fullName evidence="3">YfhO family protein</fullName>
    </submittedName>
</protein>
<feature type="transmembrane region" description="Helical" evidence="1">
    <location>
        <begin position="141"/>
        <end position="158"/>
    </location>
</feature>
<evidence type="ECO:0000313" key="4">
    <source>
        <dbReference type="Proteomes" id="UP000049472"/>
    </source>
</evidence>
<feature type="transmembrane region" description="Helical" evidence="1">
    <location>
        <begin position="203"/>
        <end position="223"/>
    </location>
</feature>
<organism evidence="2 4">
    <name type="scientific">Agathobacter rectalis</name>
    <dbReference type="NCBI Taxonomy" id="39491"/>
    <lineage>
        <taxon>Bacteria</taxon>
        <taxon>Bacillati</taxon>
        <taxon>Bacillota</taxon>
        <taxon>Clostridia</taxon>
        <taxon>Lachnospirales</taxon>
        <taxon>Lachnospiraceae</taxon>
        <taxon>Agathobacter</taxon>
    </lineage>
</organism>
<dbReference type="InterPro" id="IPR018580">
    <property type="entry name" value="Uncharacterised_YfhO"/>
</dbReference>
<feature type="transmembrane region" description="Helical" evidence="1">
    <location>
        <begin position="235"/>
        <end position="259"/>
    </location>
</feature>
<dbReference type="Proteomes" id="UP000049472">
    <property type="component" value="Unassembled WGS sequence"/>
</dbReference>
<dbReference type="Pfam" id="PF09586">
    <property type="entry name" value="YfhO"/>
    <property type="match status" value="2"/>
</dbReference>
<feature type="transmembrane region" description="Helical" evidence="1">
    <location>
        <begin position="442"/>
        <end position="461"/>
    </location>
</feature>
<reference evidence="2" key="2">
    <citation type="submission" date="2015-05" db="EMBL/GenBank/DDBJ databases">
        <authorList>
            <person name="Wang D.B."/>
            <person name="Wang M."/>
        </authorList>
    </citation>
    <scope>NUCLEOTIDE SEQUENCE [LARGE SCALE GENOMIC DNA]</scope>
    <source>
        <strain evidence="2">T1-815</strain>
    </source>
</reference>
<evidence type="ECO:0000313" key="5">
    <source>
        <dbReference type="Proteomes" id="UP000465607"/>
    </source>
</evidence>
<evidence type="ECO:0000256" key="1">
    <source>
        <dbReference type="SAM" id="Phobius"/>
    </source>
</evidence>
<feature type="transmembrane region" description="Helical" evidence="1">
    <location>
        <begin position="102"/>
        <end position="121"/>
    </location>
</feature>
<dbReference type="EMBL" id="CVRQ01000015">
    <property type="protein sequence ID" value="CRL35847.1"/>
    <property type="molecule type" value="Genomic_DNA"/>
</dbReference>
<name>A0A0M6WH81_9FIRM</name>
<feature type="transmembrane region" description="Helical" evidence="1">
    <location>
        <begin position="328"/>
        <end position="349"/>
    </location>
</feature>
<feature type="transmembrane region" description="Helical" evidence="1">
    <location>
        <begin position="299"/>
        <end position="316"/>
    </location>
</feature>
<reference evidence="3 5" key="3">
    <citation type="journal article" date="2019" name="Nat. Med.">
        <title>A library of human gut bacterial isolates paired with longitudinal multiomics data enables mechanistic microbiome research.</title>
        <authorList>
            <person name="Poyet M."/>
            <person name="Groussin M."/>
            <person name="Gibbons S.M."/>
            <person name="Avila-Pacheco J."/>
            <person name="Jiang X."/>
            <person name="Kearney S.M."/>
            <person name="Perrotta A.R."/>
            <person name="Berdy B."/>
            <person name="Zhao S."/>
            <person name="Lieberman T.D."/>
            <person name="Swanson P.K."/>
            <person name="Smith M."/>
            <person name="Roesemann S."/>
            <person name="Alexander J.E."/>
            <person name="Rich S.A."/>
            <person name="Livny J."/>
            <person name="Vlamakis H."/>
            <person name="Clish C."/>
            <person name="Bullock K."/>
            <person name="Deik A."/>
            <person name="Scott J."/>
            <person name="Pierce K.A."/>
            <person name="Xavier R.J."/>
            <person name="Alm E.J."/>
        </authorList>
    </citation>
    <scope>NUCLEOTIDE SEQUENCE [LARGE SCALE GENOMIC DNA]</scope>
    <source>
        <strain evidence="3 5">BIOML-A5</strain>
    </source>
</reference>
<gene>
    <name evidence="3" type="ORF">GKE44_02080</name>
    <name evidence="2" type="ORF">T1815_11871</name>
</gene>
<dbReference type="PANTHER" id="PTHR38454">
    <property type="entry name" value="INTEGRAL MEMBRANE PROTEIN-RELATED"/>
    <property type="match status" value="1"/>
</dbReference>
<evidence type="ECO:0000313" key="3">
    <source>
        <dbReference type="EMBL" id="MSD25989.1"/>
    </source>
</evidence>
<keyword evidence="1" id="KW-0472">Membrane</keyword>
<dbReference type="PANTHER" id="PTHR38454:SF1">
    <property type="entry name" value="INTEGRAL MEMBRANE PROTEIN"/>
    <property type="match status" value="1"/>
</dbReference>
<dbReference type="RefSeq" id="WP_055061506.1">
    <property type="nucleotide sequence ID" value="NZ_CVRQ01000015.1"/>
</dbReference>
<proteinExistence type="predicted"/>
<feature type="transmembrane region" description="Helical" evidence="1">
    <location>
        <begin position="807"/>
        <end position="825"/>
    </location>
</feature>
<keyword evidence="1" id="KW-0812">Transmembrane</keyword>
<accession>A0A0M6WH81</accession>
<feature type="transmembrane region" description="Helical" evidence="1">
    <location>
        <begin position="361"/>
        <end position="377"/>
    </location>
</feature>